<comment type="caution">
    <text evidence="2">The sequence shown here is derived from an EMBL/GenBank/DDBJ whole genome shotgun (WGS) entry which is preliminary data.</text>
</comment>
<reference evidence="2 3" key="1">
    <citation type="submission" date="2013-07" db="EMBL/GenBank/DDBJ databases">
        <authorList>
            <person name="Schaap P.J."/>
            <person name="Mehboob F."/>
            <person name="Oosterkamp M.J."/>
            <person name="de Vos W.M."/>
            <person name="Stams A.J.M."/>
            <person name="Koehorst J.J."/>
        </authorList>
    </citation>
    <scope>NUCLEOTIDE SEQUENCE [LARGE SCALE GENOMIC DNA]</scope>
    <source>
        <strain evidence="2 3">AW-1</strain>
    </source>
</reference>
<gene>
    <name evidence="2" type="ORF">F753_15980</name>
</gene>
<sequence length="154" mass="17512">MSTQPVRTGSHGAYVELSQLASLRLAADGLALLPRQPARSVLAGRHHAHLRGRGLSFEELRPYWPGDDARLIDWKVTARLRKPFVRLFAEERDRPLLLLVDQRMNQFFGSQRAFKSVVAAELAALAGWTWQIARKGQLAYDHLRQHQVTAERHS</sequence>
<name>V4QEU6_STUCH</name>
<evidence type="ECO:0000259" key="1">
    <source>
        <dbReference type="Pfam" id="PF01882"/>
    </source>
</evidence>
<evidence type="ECO:0000313" key="3">
    <source>
        <dbReference type="Proteomes" id="UP000017822"/>
    </source>
</evidence>
<dbReference type="PANTHER" id="PTHR33608:SF12">
    <property type="entry name" value="DUF58 DOMAIN-CONTAINING PROTEIN"/>
    <property type="match status" value="1"/>
</dbReference>
<proteinExistence type="predicted"/>
<evidence type="ECO:0000313" key="2">
    <source>
        <dbReference type="EMBL" id="ESQ98398.1"/>
    </source>
</evidence>
<accession>V4QEU6</accession>
<dbReference type="PATRIC" id="fig|1263865.4.peg.3078"/>
<dbReference type="InterPro" id="IPR002881">
    <property type="entry name" value="DUF58"/>
</dbReference>
<feature type="domain" description="DUF58" evidence="1">
    <location>
        <begin position="59"/>
        <end position="128"/>
    </location>
</feature>
<dbReference type="AlphaFoldDB" id="V4QEU6"/>
<dbReference type="PANTHER" id="PTHR33608">
    <property type="entry name" value="BLL2464 PROTEIN"/>
    <property type="match status" value="1"/>
</dbReference>
<dbReference type="Proteomes" id="UP000017822">
    <property type="component" value="Unassembled WGS sequence"/>
</dbReference>
<protein>
    <recommendedName>
        <fullName evidence="1">DUF58 domain-containing protein</fullName>
    </recommendedName>
</protein>
<dbReference type="EMBL" id="AOFQ01000051">
    <property type="protein sequence ID" value="ESQ98398.1"/>
    <property type="molecule type" value="Genomic_DNA"/>
</dbReference>
<dbReference type="Pfam" id="PF01882">
    <property type="entry name" value="DUF58"/>
    <property type="match status" value="1"/>
</dbReference>
<organism evidence="2 3">
    <name type="scientific">Stutzerimonas chloritidismutans AW-1</name>
    <dbReference type="NCBI Taxonomy" id="1263865"/>
    <lineage>
        <taxon>Bacteria</taxon>
        <taxon>Pseudomonadati</taxon>
        <taxon>Pseudomonadota</taxon>
        <taxon>Gammaproteobacteria</taxon>
        <taxon>Pseudomonadales</taxon>
        <taxon>Pseudomonadaceae</taxon>
        <taxon>Stutzerimonas</taxon>
    </lineage>
</organism>
<dbReference type="RefSeq" id="WP_023445994.1">
    <property type="nucleotide sequence ID" value="NZ_AOFQ01000051.1"/>
</dbReference>